<dbReference type="PANTHER" id="PTHR11961">
    <property type="entry name" value="CYTOCHROME C"/>
    <property type="match status" value="1"/>
</dbReference>
<evidence type="ECO:0000256" key="2">
    <source>
        <dbReference type="ARBA" id="ARBA00022617"/>
    </source>
</evidence>
<keyword evidence="10" id="KW-1185">Reference proteome</keyword>
<evidence type="ECO:0000256" key="6">
    <source>
        <dbReference type="PROSITE-ProRule" id="PRU00433"/>
    </source>
</evidence>
<organism evidence="9 10">
    <name type="scientific">Tianweitania aestuarii</name>
    <dbReference type="NCBI Taxonomy" id="2814886"/>
    <lineage>
        <taxon>Bacteria</taxon>
        <taxon>Pseudomonadati</taxon>
        <taxon>Pseudomonadota</taxon>
        <taxon>Alphaproteobacteria</taxon>
        <taxon>Hyphomicrobiales</taxon>
        <taxon>Phyllobacteriaceae</taxon>
        <taxon>Tianweitania</taxon>
    </lineage>
</organism>
<protein>
    <submittedName>
        <fullName evidence="9">C-type cytochrome</fullName>
    </submittedName>
</protein>
<name>A0ABS5RQU6_9HYPH</name>
<feature type="compositionally biased region" description="Low complexity" evidence="7">
    <location>
        <begin position="193"/>
        <end position="212"/>
    </location>
</feature>
<dbReference type="PRINTS" id="PR00604">
    <property type="entry name" value="CYTCHRMECIAB"/>
</dbReference>
<evidence type="ECO:0000256" key="3">
    <source>
        <dbReference type="ARBA" id="ARBA00022723"/>
    </source>
</evidence>
<dbReference type="Proteomes" id="UP001297272">
    <property type="component" value="Unassembled WGS sequence"/>
</dbReference>
<reference evidence="9 10" key="1">
    <citation type="submission" date="2021-03" db="EMBL/GenBank/DDBJ databases">
        <title>Tianweitania aestuarii sp. nov., isolated from a tidal flat.</title>
        <authorList>
            <person name="Park S."/>
            <person name="Yoon J.-H."/>
        </authorList>
    </citation>
    <scope>NUCLEOTIDE SEQUENCE [LARGE SCALE GENOMIC DNA]</scope>
    <source>
        <strain evidence="9 10">BSSL-BM11</strain>
    </source>
</reference>
<dbReference type="Pfam" id="PF00034">
    <property type="entry name" value="Cytochrom_C"/>
    <property type="match status" value="1"/>
</dbReference>
<dbReference type="SUPFAM" id="SSF46626">
    <property type="entry name" value="Cytochrome c"/>
    <property type="match status" value="1"/>
</dbReference>
<evidence type="ECO:0000259" key="8">
    <source>
        <dbReference type="PROSITE" id="PS51007"/>
    </source>
</evidence>
<dbReference type="EMBL" id="JAFMNX010000001">
    <property type="protein sequence ID" value="MBS9719332.1"/>
    <property type="molecule type" value="Genomic_DNA"/>
</dbReference>
<keyword evidence="3 6" id="KW-0479">Metal-binding</keyword>
<evidence type="ECO:0000313" key="10">
    <source>
        <dbReference type="Proteomes" id="UP001297272"/>
    </source>
</evidence>
<proteinExistence type="predicted"/>
<keyword evidence="4" id="KW-0249">Electron transport</keyword>
<evidence type="ECO:0000256" key="7">
    <source>
        <dbReference type="SAM" id="MobiDB-lite"/>
    </source>
</evidence>
<comment type="caution">
    <text evidence="9">The sequence shown here is derived from an EMBL/GenBank/DDBJ whole genome shotgun (WGS) entry which is preliminary data.</text>
</comment>
<dbReference type="PROSITE" id="PS51007">
    <property type="entry name" value="CYTC"/>
    <property type="match status" value="1"/>
</dbReference>
<dbReference type="InterPro" id="IPR002327">
    <property type="entry name" value="Cyt_c_1A/1B"/>
</dbReference>
<evidence type="ECO:0000256" key="1">
    <source>
        <dbReference type="ARBA" id="ARBA00022448"/>
    </source>
</evidence>
<gene>
    <name evidence="9" type="ORF">JYU29_01365</name>
</gene>
<evidence type="ECO:0000256" key="5">
    <source>
        <dbReference type="ARBA" id="ARBA00023004"/>
    </source>
</evidence>
<feature type="region of interest" description="Disordered" evidence="7">
    <location>
        <begin position="178"/>
        <end position="327"/>
    </location>
</feature>
<keyword evidence="2 6" id="KW-0349">Heme</keyword>
<evidence type="ECO:0000256" key="4">
    <source>
        <dbReference type="ARBA" id="ARBA00022982"/>
    </source>
</evidence>
<feature type="domain" description="Cytochrome c" evidence="8">
    <location>
        <begin position="71"/>
        <end position="174"/>
    </location>
</feature>
<dbReference type="RefSeq" id="WP_213982991.1">
    <property type="nucleotide sequence ID" value="NZ_JAFMNX010000001.1"/>
</dbReference>
<keyword evidence="5 6" id="KW-0408">Iron</keyword>
<evidence type="ECO:0000313" key="9">
    <source>
        <dbReference type="EMBL" id="MBS9719332.1"/>
    </source>
</evidence>
<accession>A0ABS5RQU6</accession>
<feature type="compositionally biased region" description="Low complexity" evidence="7">
    <location>
        <begin position="257"/>
        <end position="327"/>
    </location>
</feature>
<keyword evidence="1" id="KW-0813">Transport</keyword>
<sequence length="327" mass="32101">MDSFEMNKIIGALLGTVFIVFSISIVSEALFASPTPETPGFAIAAAEPEAGAKGGSDEPTEEPIAVRMQSADAAAGETLFKRCATCHTDDAGGANKIGPNLWNIVTRPIASHEGFSYSAGMKDYAAQEQAWDYEHLDHFIAAPKAVVKGTAMSFAGLKSPTDRANLIAYLRTTADSEVPLPEVPAEGAGATPEESGANAEGSASEAPASDAGQPANPAAVEDSGSSGVTGAPLPQTPAVEVPEGEAPTASPSSSGEPQPNQGSAPAGAAAPTTNEPAPAEGGAAPAAPAAPAEGGATAPQGNAAPTDGAPAPAEGGAAPAAPATTTP</sequence>
<dbReference type="InterPro" id="IPR009056">
    <property type="entry name" value="Cyt_c-like_dom"/>
</dbReference>
<dbReference type="InterPro" id="IPR036909">
    <property type="entry name" value="Cyt_c-like_dom_sf"/>
</dbReference>
<dbReference type="Gene3D" id="1.10.760.10">
    <property type="entry name" value="Cytochrome c-like domain"/>
    <property type="match status" value="1"/>
</dbReference>